<proteinExistence type="predicted"/>
<feature type="chain" id="PRO_5001723215" evidence="1">
    <location>
        <begin position="23"/>
        <end position="411"/>
    </location>
</feature>
<dbReference type="AlphaFoldDB" id="A0A077RCL5"/>
<name>A0A077RCL5_9BASI</name>
<reference evidence="2" key="1">
    <citation type="journal article" date="2014" name="Genome Biol. Evol.">
        <title>Gene Loss Rather Than Gene Gain Is Associated with a Host Jump from Monocots to Dicots in the Smut Fungus Melanopsichium pennsylvanicum.</title>
        <authorList>
            <person name="Sharma R."/>
            <person name="Mishra B."/>
            <person name="Runge F."/>
            <person name="Thines M."/>
        </authorList>
    </citation>
    <scope>NUCLEOTIDE SEQUENCE</scope>
    <source>
        <strain evidence="2">4</strain>
    </source>
</reference>
<evidence type="ECO:0000313" key="2">
    <source>
        <dbReference type="EMBL" id="CDI55289.1"/>
    </source>
</evidence>
<dbReference type="EMBL" id="HG529643">
    <property type="protein sequence ID" value="CDI55289.1"/>
    <property type="molecule type" value="Genomic_DNA"/>
</dbReference>
<evidence type="ECO:0000256" key="1">
    <source>
        <dbReference type="SAM" id="SignalP"/>
    </source>
</evidence>
<organism evidence="2">
    <name type="scientific">Melanopsichium pennsylvanicum 4</name>
    <dbReference type="NCBI Taxonomy" id="1398559"/>
    <lineage>
        <taxon>Eukaryota</taxon>
        <taxon>Fungi</taxon>
        <taxon>Dikarya</taxon>
        <taxon>Basidiomycota</taxon>
        <taxon>Ustilaginomycotina</taxon>
        <taxon>Ustilaginomycetes</taxon>
        <taxon>Ustilaginales</taxon>
        <taxon>Ustilaginaceae</taxon>
        <taxon>Melanopsichium</taxon>
    </lineage>
</organism>
<protein>
    <submittedName>
        <fullName evidence="2">Uncharacterized protein</fullName>
    </submittedName>
</protein>
<sequence length="411" mass="47103">MWFRPLLAVSLGLLIAAISVQAQDRPTSAVAFVDVKFDDKAAIWSLLLDPRYSKVVAITSGIENHGKAASELEQYLERQNAMPNVKKVDLDKIQIFRGTNPFGEEAPHEHWWNNNGEATKPEASEAALGSALRGHKVRVFQLAPTNLEQVQELINAAEPGSIDSYMMLRGYNSKQSTTDRHTYFYQNLRGWLRQNNPEAELFITSSHESYVDKQGGKQYIEQIKPIFPEEDLEQAVKDPFWSKQLLRAYREALTDRPFTIKNRVPGPEELDDLIYHARVNPESIQGKKWRKSITKYVQEVLHRNSDNPNKSIVLRRFRQTFLPEFTQAPTLEVADANHMAAFHRNLDVRNTGHVSDMYWDRVRYPDGPHDRNAIVHFEEATSDGDTHGMLLRGADRNKDLQYIKNLAGLLR</sequence>
<keyword evidence="1" id="KW-0732">Signal</keyword>
<accession>A0A077RCL5</accession>
<feature type="signal peptide" evidence="1">
    <location>
        <begin position="1"/>
        <end position="22"/>
    </location>
</feature>